<proteinExistence type="inferred from homology"/>
<dbReference type="RefSeq" id="WP_119749286.1">
    <property type="nucleotide sequence ID" value="NZ_QVRA01000024.1"/>
</dbReference>
<organism evidence="5 6">
    <name type="scientific">Sphingobium terrigena</name>
    <dbReference type="NCBI Taxonomy" id="2304063"/>
    <lineage>
        <taxon>Bacteria</taxon>
        <taxon>Pseudomonadati</taxon>
        <taxon>Pseudomonadota</taxon>
        <taxon>Alphaproteobacteria</taxon>
        <taxon>Sphingomonadales</taxon>
        <taxon>Sphingomonadaceae</taxon>
        <taxon>Sphingobium</taxon>
    </lineage>
</organism>
<comment type="caution">
    <text evidence="5">The sequence shown here is derived from an EMBL/GenBank/DDBJ whole genome shotgun (WGS) entry which is preliminary data.</text>
</comment>
<keyword evidence="6" id="KW-1185">Reference proteome</keyword>
<dbReference type="InterPro" id="IPR040771">
    <property type="entry name" value="TLP1_add_C"/>
</dbReference>
<dbReference type="GO" id="GO:0016746">
    <property type="term" value="F:acyltransferase activity"/>
    <property type="evidence" value="ECO:0007669"/>
    <property type="project" value="UniProtKB-KW"/>
</dbReference>
<protein>
    <submittedName>
        <fullName evidence="5">Acetyl-CoA acetyltransferase</fullName>
    </submittedName>
</protein>
<gene>
    <name evidence="5" type="ORF">D0Z70_19305</name>
</gene>
<dbReference type="Pfam" id="PF18313">
    <property type="entry name" value="TLP1_add_C"/>
    <property type="match status" value="1"/>
</dbReference>
<comment type="similarity">
    <text evidence="1">Belongs to the thiolase-like superfamily. Thiolase family.</text>
</comment>
<feature type="domain" description="Thiolase-like protein type 1 additional C-terminal" evidence="4">
    <location>
        <begin position="418"/>
        <end position="493"/>
    </location>
</feature>
<dbReference type="AlphaFoldDB" id="A0A418YN25"/>
<evidence type="ECO:0000256" key="2">
    <source>
        <dbReference type="ARBA" id="ARBA00022679"/>
    </source>
</evidence>
<name>A0A418YN25_9SPHN</name>
<evidence type="ECO:0000313" key="5">
    <source>
        <dbReference type="EMBL" id="RJG52594.1"/>
    </source>
</evidence>
<keyword evidence="2 5" id="KW-0808">Transferase</keyword>
<accession>A0A418YN25</accession>
<dbReference type="EMBL" id="QVRA01000024">
    <property type="protein sequence ID" value="RJG52594.1"/>
    <property type="molecule type" value="Genomic_DNA"/>
</dbReference>
<dbReference type="PANTHER" id="PTHR18919">
    <property type="entry name" value="ACETYL-COA C-ACYLTRANSFERASE"/>
    <property type="match status" value="1"/>
</dbReference>
<reference evidence="5 6" key="1">
    <citation type="submission" date="2018-08" db="EMBL/GenBank/DDBJ databases">
        <title>Sphingobium sp. EO9.</title>
        <authorList>
            <person name="Park Y."/>
            <person name="Kim K.H."/>
            <person name="Jeon C.O."/>
        </authorList>
    </citation>
    <scope>NUCLEOTIDE SEQUENCE [LARGE SCALE GENOMIC DNA]</scope>
    <source>
        <strain evidence="5 6">EO9</strain>
    </source>
</reference>
<dbReference type="Proteomes" id="UP000283469">
    <property type="component" value="Unassembled WGS sequence"/>
</dbReference>
<dbReference type="InterPro" id="IPR016039">
    <property type="entry name" value="Thiolase-like"/>
</dbReference>
<evidence type="ECO:0000256" key="3">
    <source>
        <dbReference type="ARBA" id="ARBA00023315"/>
    </source>
</evidence>
<dbReference type="PANTHER" id="PTHR18919:SF139">
    <property type="entry name" value="THIOLASE-LIKE PROTEIN TYPE 1 ADDITIONAL C-TERMINAL DOMAIN-CONTAINING PROTEIN"/>
    <property type="match status" value="1"/>
</dbReference>
<evidence type="ECO:0000313" key="6">
    <source>
        <dbReference type="Proteomes" id="UP000283469"/>
    </source>
</evidence>
<evidence type="ECO:0000256" key="1">
    <source>
        <dbReference type="ARBA" id="ARBA00010982"/>
    </source>
</evidence>
<evidence type="ECO:0000259" key="4">
    <source>
        <dbReference type="Pfam" id="PF18313"/>
    </source>
</evidence>
<dbReference type="OrthoDB" id="4470569at2"/>
<dbReference type="Gene3D" id="3.40.47.10">
    <property type="match status" value="1"/>
</dbReference>
<dbReference type="Gene3D" id="2.40.50.840">
    <property type="match status" value="1"/>
</dbReference>
<keyword evidence="3" id="KW-0012">Acyltransferase</keyword>
<dbReference type="SUPFAM" id="SSF53901">
    <property type="entry name" value="Thiolase-like"/>
    <property type="match status" value="1"/>
</dbReference>
<sequence>MVQDEAHRIPVLIAVGEICDRPEIDVEGLDSIALMLAALREAETELGVPVLDRLDWLGVEDQISFPNPAPQDDLAARLPRPPLRAVKTFEASGDGPLQLINDAANLIGRGEIQLAAVVGAEALRTAAKRAQADMAAGRTPPKSSVADVAAALAGPLARKYGLLTPIDVYPLYENATRAAWGQSLAEGQRETAQIWSTFSSVAAANPHAWMRGAVSPDDIADVNANNRMVSFPYTKLMVANASVNMGAAVIVASLAMARALGVPEERIVYVGAGAAAHEDEDFLRRDSFARSASLETTVTAALERNALTPGDIDHVELYSCFPCIPKMARRVLEWPLDRPASVYGGLTFGGGPIGNCMMHAAAQMVRKLRSEGEHGLIVANGGYATHSHSLLFTRRPVPAGTFPQDYNVQAEADRRRGAVPDLLEDYEGEGVIETFTIPFDRNGEPRHATLVARAPDGARFLAHVPHDDGAMLSFLMAEDQQPVGSSGQAVRVQDRIVWRR</sequence>